<keyword evidence="15" id="KW-1185">Reference proteome</keyword>
<evidence type="ECO:0000256" key="9">
    <source>
        <dbReference type="ARBA" id="ARBA00023136"/>
    </source>
</evidence>
<keyword evidence="10" id="KW-0739">Sodium transport</keyword>
<dbReference type="PANTHER" id="PTHR42985:SF39">
    <property type="entry name" value="GH10366P"/>
    <property type="match status" value="1"/>
</dbReference>
<reference evidence="14" key="2">
    <citation type="submission" date="2025-05" db="UniProtKB">
        <authorList>
            <consortium name="EnsemblMetazoa"/>
        </authorList>
    </citation>
    <scope>IDENTIFICATION</scope>
    <source>
        <strain evidence="14">Foshan</strain>
    </source>
</reference>
<feature type="transmembrane region" description="Helical" evidence="12">
    <location>
        <begin position="191"/>
        <end position="209"/>
    </location>
</feature>
<keyword evidence="5 12" id="KW-0812">Transmembrane</keyword>
<feature type="transmembrane region" description="Helical" evidence="12">
    <location>
        <begin position="595"/>
        <end position="616"/>
    </location>
</feature>
<evidence type="ECO:0008006" key="16">
    <source>
        <dbReference type="Google" id="ProtNLM"/>
    </source>
</evidence>
<name>A0ABM1Y2Z6_AEDAL</name>
<feature type="transmembrane region" description="Helical" evidence="12">
    <location>
        <begin position="160"/>
        <end position="185"/>
    </location>
</feature>
<dbReference type="PANTHER" id="PTHR42985">
    <property type="entry name" value="SODIUM-COUPLED MONOCARBOXYLATE TRANSPORTER"/>
    <property type="match status" value="1"/>
</dbReference>
<evidence type="ECO:0000256" key="4">
    <source>
        <dbReference type="ARBA" id="ARBA00022475"/>
    </source>
</evidence>
<evidence type="ECO:0000256" key="5">
    <source>
        <dbReference type="ARBA" id="ARBA00022692"/>
    </source>
</evidence>
<dbReference type="GeneID" id="109404759"/>
<protein>
    <recommendedName>
        <fullName evidence="16">Sodium/solute symporter</fullName>
    </recommendedName>
</protein>
<accession>A0ABM1Y2Z6</accession>
<evidence type="ECO:0000256" key="10">
    <source>
        <dbReference type="ARBA" id="ARBA00023201"/>
    </source>
</evidence>
<feature type="signal peptide" evidence="13">
    <location>
        <begin position="1"/>
        <end position="17"/>
    </location>
</feature>
<dbReference type="CDD" id="cd11492">
    <property type="entry name" value="SLC5sbd_NIS-SMVT"/>
    <property type="match status" value="1"/>
</dbReference>
<feature type="transmembrane region" description="Helical" evidence="12">
    <location>
        <begin position="116"/>
        <end position="139"/>
    </location>
</feature>
<keyword evidence="9 12" id="KW-0472">Membrane</keyword>
<reference evidence="15" key="1">
    <citation type="journal article" date="2015" name="Proc. Natl. Acad. Sci. U.S.A.">
        <title>Genome sequence of the Asian Tiger mosquito, Aedes albopictus, reveals insights into its biology, genetics, and evolution.</title>
        <authorList>
            <person name="Chen X.G."/>
            <person name="Jiang X."/>
            <person name="Gu J."/>
            <person name="Xu M."/>
            <person name="Wu Y."/>
            <person name="Deng Y."/>
            <person name="Zhang C."/>
            <person name="Bonizzoni M."/>
            <person name="Dermauw W."/>
            <person name="Vontas J."/>
            <person name="Armbruster P."/>
            <person name="Huang X."/>
            <person name="Yang Y."/>
            <person name="Zhang H."/>
            <person name="He W."/>
            <person name="Peng H."/>
            <person name="Liu Y."/>
            <person name="Wu K."/>
            <person name="Chen J."/>
            <person name="Lirakis M."/>
            <person name="Topalis P."/>
            <person name="Van Leeuwen T."/>
            <person name="Hall A.B."/>
            <person name="Jiang X."/>
            <person name="Thorpe C."/>
            <person name="Mueller R.L."/>
            <person name="Sun C."/>
            <person name="Waterhouse R.M."/>
            <person name="Yan G."/>
            <person name="Tu Z.J."/>
            <person name="Fang X."/>
            <person name="James A.A."/>
        </authorList>
    </citation>
    <scope>NUCLEOTIDE SEQUENCE [LARGE SCALE GENOMIC DNA]</scope>
    <source>
        <strain evidence="15">Foshan</strain>
    </source>
</reference>
<feature type="transmembrane region" description="Helical" evidence="12">
    <location>
        <begin position="474"/>
        <end position="494"/>
    </location>
</feature>
<feature type="transmembrane region" description="Helical" evidence="12">
    <location>
        <begin position="83"/>
        <end position="104"/>
    </location>
</feature>
<comment type="subcellular location">
    <subcellularLocation>
        <location evidence="1">Cell membrane</location>
        <topology evidence="1">Multi-pass membrane protein</topology>
    </subcellularLocation>
</comment>
<evidence type="ECO:0000256" key="6">
    <source>
        <dbReference type="ARBA" id="ARBA00022989"/>
    </source>
</evidence>
<evidence type="ECO:0000256" key="12">
    <source>
        <dbReference type="SAM" id="Phobius"/>
    </source>
</evidence>
<keyword evidence="13" id="KW-0732">Signal</keyword>
<evidence type="ECO:0000256" key="7">
    <source>
        <dbReference type="ARBA" id="ARBA00023053"/>
    </source>
</evidence>
<feature type="transmembrane region" description="Helical" evidence="12">
    <location>
        <begin position="416"/>
        <end position="435"/>
    </location>
</feature>
<evidence type="ECO:0000256" key="3">
    <source>
        <dbReference type="ARBA" id="ARBA00022448"/>
    </source>
</evidence>
<feature type="chain" id="PRO_5045275142" description="Sodium/solute symporter" evidence="13">
    <location>
        <begin position="18"/>
        <end position="733"/>
    </location>
</feature>
<feature type="transmembrane region" description="Helical" evidence="12">
    <location>
        <begin position="221"/>
        <end position="241"/>
    </location>
</feature>
<dbReference type="InterPro" id="IPR051163">
    <property type="entry name" value="Sodium:Solute_Symporter_SSF"/>
</dbReference>
<dbReference type="NCBIfam" id="TIGR00813">
    <property type="entry name" value="sss"/>
    <property type="match status" value="1"/>
</dbReference>
<evidence type="ECO:0000256" key="13">
    <source>
        <dbReference type="SAM" id="SignalP"/>
    </source>
</evidence>
<dbReference type="InterPro" id="IPR038377">
    <property type="entry name" value="Na/Glc_symporter_sf"/>
</dbReference>
<dbReference type="Pfam" id="PF00474">
    <property type="entry name" value="SSF"/>
    <property type="match status" value="1"/>
</dbReference>
<evidence type="ECO:0000256" key="8">
    <source>
        <dbReference type="ARBA" id="ARBA00023065"/>
    </source>
</evidence>
<keyword evidence="7" id="KW-0915">Sodium</keyword>
<proteinExistence type="inferred from homology"/>
<keyword evidence="4" id="KW-1003">Cell membrane</keyword>
<dbReference type="Gene3D" id="1.20.1730.10">
    <property type="entry name" value="Sodium/glucose cotransporter"/>
    <property type="match status" value="1"/>
</dbReference>
<sequence length="733" mass="78597">MLTIVMMLALAAGGALGAGPDDLPTCGSEEMAHTGEFTPYDYSAVGFMLVVSLGIGIFYGYFGKSKEQNEASDSNEFLLGSGMTVFPVTLSLTTSFITAIELLGNPSEMFFSGTQFSLIVISALLVIPVAIKLFYPVYYKMNLTSCYEYLGSRFDNRLRVFGAILYVLQMSFYTSVAVLAPAIALSKATGLDTHVAVVLIYFVCIFYSSQGGLKAVVIADTFQACILALSLLLVVGLGTYYTGGPAEIFTRAEENDRIELLNTSTNPTTRHSIYSVVIGGFFYWTSLFCTNQASVQKCMSLKSMKKAKKAVCFAILGLVLVFLFNFYTGLMTFAHYHQCDPLRSGQITEKDQLMPFYVMDVFGHIPFMTGIFVAGIFAASLGTVAAALNSLSAVTCEDLLVTGLGIKIPPKRASMYAKWMSLGYGIFSFGLVFVVERLGGILQATLTLNGLIGGVTLGLFSLGMFFRHANSKGALYGGILSLAFVIYLGVMAQIDGEPVTFLPTSMESCNCTQPSLSFASILASSDHSRVAMTTVGDGPVSMALVAAEEATGGLSTAVAILGDKVFPDGTGAASMEIMSRASDDSGWSSVYRISYMWYSFLGAFLTVFFGFIISLMTGGLTSLCGLPTTGADLPPLDRDESCAKSMNGSVNGKEKKARKSITSDGSIRIQIGAPMTMMMKTGVSCKSWKNTKDEGNIFAVEGYRNQAFESTADTDSTPVNPGRLALEVERGKF</sequence>
<feature type="transmembrane region" description="Helical" evidence="12">
    <location>
        <begin position="310"/>
        <end position="327"/>
    </location>
</feature>
<feature type="transmembrane region" description="Helical" evidence="12">
    <location>
        <begin position="41"/>
        <end position="62"/>
    </location>
</feature>
<dbReference type="RefSeq" id="XP_029726154.1">
    <property type="nucleotide sequence ID" value="XM_029870294.2"/>
</dbReference>
<evidence type="ECO:0000256" key="11">
    <source>
        <dbReference type="RuleBase" id="RU362091"/>
    </source>
</evidence>
<evidence type="ECO:0000313" key="15">
    <source>
        <dbReference type="Proteomes" id="UP000069940"/>
    </source>
</evidence>
<evidence type="ECO:0000256" key="2">
    <source>
        <dbReference type="ARBA" id="ARBA00006434"/>
    </source>
</evidence>
<feature type="transmembrane region" description="Helical" evidence="12">
    <location>
        <begin position="441"/>
        <end position="462"/>
    </location>
</feature>
<dbReference type="InterPro" id="IPR001734">
    <property type="entry name" value="Na/solute_symporter"/>
</dbReference>
<comment type="similarity">
    <text evidence="2 11">Belongs to the sodium:solute symporter (SSF) (TC 2.A.21) family.</text>
</comment>
<keyword evidence="8" id="KW-0406">Ion transport</keyword>
<feature type="transmembrane region" description="Helical" evidence="12">
    <location>
        <begin position="271"/>
        <end position="289"/>
    </location>
</feature>
<feature type="transmembrane region" description="Helical" evidence="12">
    <location>
        <begin position="365"/>
        <end position="388"/>
    </location>
</feature>
<keyword evidence="3" id="KW-0813">Transport</keyword>
<keyword evidence="6 12" id="KW-1133">Transmembrane helix</keyword>
<evidence type="ECO:0000256" key="1">
    <source>
        <dbReference type="ARBA" id="ARBA00004651"/>
    </source>
</evidence>
<evidence type="ECO:0000313" key="14">
    <source>
        <dbReference type="EnsemblMetazoa" id="AALFPA23_005194.P6567"/>
    </source>
</evidence>
<dbReference type="PROSITE" id="PS50283">
    <property type="entry name" value="NA_SOLUT_SYMP_3"/>
    <property type="match status" value="1"/>
</dbReference>
<dbReference type="EnsemblMetazoa" id="AALFPA23_005194.R6567">
    <property type="protein sequence ID" value="AALFPA23_005194.P6567"/>
    <property type="gene ID" value="AALFPA23_005194"/>
</dbReference>
<organism evidence="14 15">
    <name type="scientific">Aedes albopictus</name>
    <name type="common">Asian tiger mosquito</name>
    <name type="synonym">Stegomyia albopicta</name>
    <dbReference type="NCBI Taxonomy" id="7160"/>
    <lineage>
        <taxon>Eukaryota</taxon>
        <taxon>Metazoa</taxon>
        <taxon>Ecdysozoa</taxon>
        <taxon>Arthropoda</taxon>
        <taxon>Hexapoda</taxon>
        <taxon>Insecta</taxon>
        <taxon>Pterygota</taxon>
        <taxon>Neoptera</taxon>
        <taxon>Endopterygota</taxon>
        <taxon>Diptera</taxon>
        <taxon>Nematocera</taxon>
        <taxon>Culicoidea</taxon>
        <taxon>Culicidae</taxon>
        <taxon>Culicinae</taxon>
        <taxon>Aedini</taxon>
        <taxon>Aedes</taxon>
        <taxon>Stegomyia</taxon>
    </lineage>
</organism>
<dbReference type="Proteomes" id="UP000069940">
    <property type="component" value="Unassembled WGS sequence"/>
</dbReference>